<dbReference type="Proteomes" id="UP000619838">
    <property type="component" value="Unassembled WGS sequence"/>
</dbReference>
<dbReference type="InterPro" id="IPR029035">
    <property type="entry name" value="DHS-like_NAD/FAD-binding_dom"/>
</dbReference>
<protein>
    <recommendedName>
        <fullName evidence="7">2-succinyl-5-enolpyruvyl-6-hydroxy-3-cyclohexene-1-carboxylate synthase</fullName>
        <shortName evidence="7">SEPHCHC synthase</shortName>
        <ecNumber evidence="7">2.2.1.9</ecNumber>
    </recommendedName>
    <alternativeName>
        <fullName evidence="7">Menaquinone biosynthesis protein MenD</fullName>
    </alternativeName>
</protein>
<dbReference type="EMBL" id="JADGII010000001">
    <property type="protein sequence ID" value="MBF0635611.1"/>
    <property type="molecule type" value="Genomic_DNA"/>
</dbReference>
<keyword evidence="2 7" id="KW-0808">Transferase</keyword>
<reference evidence="11 12" key="1">
    <citation type="journal article" date="2020" name="Microorganisms">
        <title>Simultaneous Genome Sequencing of Prosthecochloris ethylica and Desulfuromonas acetoxidans within a Syntrophic Mixture Reveals Unique Pili and Protein Interactions.</title>
        <authorList>
            <person name="Kyndt J.A."/>
            <person name="Van Beeumen J.J."/>
            <person name="Meyer T.E."/>
        </authorList>
    </citation>
    <scope>NUCLEOTIDE SEQUENCE [LARGE SCALE GENOMIC DNA]</scope>
    <source>
        <strain evidence="11 12">N3</strain>
    </source>
</reference>
<dbReference type="InterPro" id="IPR012001">
    <property type="entry name" value="Thiamin_PyroP_enz_TPP-bd_dom"/>
</dbReference>
<evidence type="ECO:0000259" key="8">
    <source>
        <dbReference type="Pfam" id="PF02775"/>
    </source>
</evidence>
<dbReference type="Pfam" id="PF02775">
    <property type="entry name" value="TPP_enzyme_C"/>
    <property type="match status" value="1"/>
</dbReference>
<dbReference type="InterPro" id="IPR032264">
    <property type="entry name" value="MenD_middle"/>
</dbReference>
<proteinExistence type="inferred from homology"/>
<evidence type="ECO:0000259" key="10">
    <source>
        <dbReference type="Pfam" id="PF16582"/>
    </source>
</evidence>
<dbReference type="RefSeq" id="WP_175186848.1">
    <property type="nucleotide sequence ID" value="NZ_JABVZQ010000002.1"/>
</dbReference>
<keyword evidence="3 7" id="KW-0479">Metal-binding</keyword>
<dbReference type="HAMAP" id="MF_01659">
    <property type="entry name" value="MenD"/>
    <property type="match status" value="1"/>
</dbReference>
<dbReference type="SUPFAM" id="SSF52518">
    <property type="entry name" value="Thiamin diphosphate-binding fold (THDP-binding)"/>
    <property type="match status" value="2"/>
</dbReference>
<evidence type="ECO:0000256" key="4">
    <source>
        <dbReference type="ARBA" id="ARBA00022842"/>
    </source>
</evidence>
<dbReference type="Pfam" id="PF16582">
    <property type="entry name" value="TPP_enzyme_M_2"/>
    <property type="match status" value="1"/>
</dbReference>
<keyword evidence="4 7" id="KW-0460">Magnesium</keyword>
<name>A0ABR9XNJ7_9CHLB</name>
<dbReference type="Gene3D" id="3.40.50.1220">
    <property type="entry name" value="TPP-binding domain"/>
    <property type="match status" value="1"/>
</dbReference>
<dbReference type="Pfam" id="PF02776">
    <property type="entry name" value="TPP_enzyme_N"/>
    <property type="match status" value="1"/>
</dbReference>
<gene>
    <name evidence="7" type="primary">menD</name>
    <name evidence="11" type="ORF">INT08_00255</name>
</gene>
<feature type="domain" description="Thiamine pyrophosphate enzyme TPP-binding" evidence="8">
    <location>
        <begin position="439"/>
        <end position="553"/>
    </location>
</feature>
<evidence type="ECO:0000256" key="6">
    <source>
        <dbReference type="ARBA" id="ARBA00023211"/>
    </source>
</evidence>
<keyword evidence="6 7" id="KW-0464">Manganese</keyword>
<evidence type="ECO:0000256" key="7">
    <source>
        <dbReference type="HAMAP-Rule" id="MF_01659"/>
    </source>
</evidence>
<dbReference type="InterPro" id="IPR011766">
    <property type="entry name" value="TPP_enzyme_TPP-bd"/>
</dbReference>
<dbReference type="GO" id="GO:0070204">
    <property type="term" value="F:2-succinyl-5-enolpyruvyl-6-hydroxy-3-cyclohexene-1-carboxylic-acid synthase activity"/>
    <property type="evidence" value="ECO:0007669"/>
    <property type="project" value="UniProtKB-EC"/>
</dbReference>
<comment type="pathway">
    <text evidence="7">Quinol/quinone metabolism; 1,4-dihydroxy-2-naphthoate biosynthesis; 1,4-dihydroxy-2-naphthoate from chorismate: step 2/7.</text>
</comment>
<organism evidence="11 12">
    <name type="scientific">Prosthecochloris ethylica</name>
    <dbReference type="NCBI Taxonomy" id="2743976"/>
    <lineage>
        <taxon>Bacteria</taxon>
        <taxon>Pseudomonadati</taxon>
        <taxon>Chlorobiota</taxon>
        <taxon>Chlorobiia</taxon>
        <taxon>Chlorobiales</taxon>
        <taxon>Chlorobiaceae</taxon>
        <taxon>Prosthecochloris</taxon>
    </lineage>
</organism>
<comment type="subunit">
    <text evidence="7">Homodimer.</text>
</comment>
<keyword evidence="1 7" id="KW-0474">Menaquinone biosynthesis</keyword>
<evidence type="ECO:0000256" key="5">
    <source>
        <dbReference type="ARBA" id="ARBA00023052"/>
    </source>
</evidence>
<dbReference type="PANTHER" id="PTHR42916:SF1">
    <property type="entry name" value="PROTEIN PHYLLO, CHLOROPLASTIC"/>
    <property type="match status" value="1"/>
</dbReference>
<comment type="similarity">
    <text evidence="7">Belongs to the TPP enzyme family. MenD subfamily.</text>
</comment>
<comment type="function">
    <text evidence="7">Catalyzes the thiamine diphosphate-dependent decarboxylation of 2-oxoglutarate and the subsequent addition of the resulting succinic semialdehyde-thiamine pyrophosphate anion to isochorismate to yield 2-succinyl-5-enolpyruvyl-6-hydroxy-3-cyclohexene-1-carboxylate (SEPHCHC).</text>
</comment>
<dbReference type="Gene3D" id="3.40.50.970">
    <property type="match status" value="2"/>
</dbReference>
<comment type="pathway">
    <text evidence="7">Quinol/quinone metabolism; menaquinone biosynthesis.</text>
</comment>
<accession>A0ABR9XNJ7</accession>
<comment type="cofactor">
    <cofactor evidence="7">
        <name>thiamine diphosphate</name>
        <dbReference type="ChEBI" id="CHEBI:58937"/>
    </cofactor>
    <text evidence="7">Binds 1 thiamine pyrophosphate per subunit.</text>
</comment>
<evidence type="ECO:0000256" key="3">
    <source>
        <dbReference type="ARBA" id="ARBA00022723"/>
    </source>
</evidence>
<evidence type="ECO:0000313" key="12">
    <source>
        <dbReference type="Proteomes" id="UP000619838"/>
    </source>
</evidence>
<dbReference type="InterPro" id="IPR004433">
    <property type="entry name" value="MenaQ_synth_MenD"/>
</dbReference>
<comment type="caution">
    <text evidence="11">The sequence shown here is derived from an EMBL/GenBank/DDBJ whole genome shotgun (WGS) entry which is preliminary data.</text>
</comment>
<dbReference type="CDD" id="cd07037">
    <property type="entry name" value="TPP_PYR_MenD"/>
    <property type="match status" value="1"/>
</dbReference>
<feature type="domain" description="Thiamine pyrophosphate enzyme N-terminal TPP-binding" evidence="9">
    <location>
        <begin position="12"/>
        <end position="124"/>
    </location>
</feature>
<evidence type="ECO:0000259" key="9">
    <source>
        <dbReference type="Pfam" id="PF02776"/>
    </source>
</evidence>
<dbReference type="InterPro" id="IPR029061">
    <property type="entry name" value="THDP-binding"/>
</dbReference>
<evidence type="ECO:0000256" key="2">
    <source>
        <dbReference type="ARBA" id="ARBA00022679"/>
    </source>
</evidence>
<keyword evidence="12" id="KW-1185">Reference proteome</keyword>
<dbReference type="EC" id="2.2.1.9" evidence="7"/>
<evidence type="ECO:0000313" key="11">
    <source>
        <dbReference type="EMBL" id="MBF0635611.1"/>
    </source>
</evidence>
<comment type="cofactor">
    <cofactor evidence="7">
        <name>Mg(2+)</name>
        <dbReference type="ChEBI" id="CHEBI:18420"/>
    </cofactor>
    <cofactor evidence="7">
        <name>Mn(2+)</name>
        <dbReference type="ChEBI" id="CHEBI:29035"/>
    </cofactor>
</comment>
<dbReference type="PIRSF" id="PIRSF004983">
    <property type="entry name" value="MenD"/>
    <property type="match status" value="1"/>
</dbReference>
<sequence length="582" mass="63685">MNHQEITTLWSRLIVEELVRNGITMFCISPGSRSTPLTVAAARHPKTVCRMFPDERAAGFFALGYARAARTPAVLICTSGTAAANYYPAIVEASMDHQPLLVLTADRPAELRETGANQTIRQQGMYAGYTRWQFQLPEPSETFPAAALLSAIDHAAASCRGFSPGPVHLNVPLREPLNPAAVDDDQEWTLPLDNWKTYGAPWSSTTHLPPEPENSALKRVADILSAARRPLVIAGRLDDIRDAQAVLDMTTRLNLPLYADISSQLRFHRSVLPLQLAWVSDRFLEQNRADAVLHIGGPLVSKKPAEVLKAWRPDHLIVIRNHPDRYGPDHNITLSIESAPAAFARELERNMAPRSREQAEIPQWAARAEADVDRLCSNDLPVTEISAARQLSSIMDPSHALFLANSMPVRDMDMYGARHQPRILPVAMNRGASGIDGLIATAAGFAEANGSPGTLLIGDISFLHDLNSLNLLSASEQPLLVVVINNNGGGIFSFLPIASEKDVFEEHFATPQQFSIASAAKTFGLDYATADTNSGFCSTYRSMSHSGRPGIVEIRTDRHANLRLHRELNTRLAAVIGPDHAD</sequence>
<feature type="domain" description="Menaquinone biosynthesis protein MenD middle" evidence="10">
    <location>
        <begin position="186"/>
        <end position="403"/>
    </location>
</feature>
<dbReference type="NCBIfam" id="TIGR00173">
    <property type="entry name" value="menD"/>
    <property type="match status" value="1"/>
</dbReference>
<dbReference type="CDD" id="cd02009">
    <property type="entry name" value="TPP_SHCHC_synthase"/>
    <property type="match status" value="1"/>
</dbReference>
<dbReference type="SUPFAM" id="SSF52467">
    <property type="entry name" value="DHS-like NAD/FAD-binding domain"/>
    <property type="match status" value="1"/>
</dbReference>
<keyword evidence="5 7" id="KW-0786">Thiamine pyrophosphate</keyword>
<evidence type="ECO:0000256" key="1">
    <source>
        <dbReference type="ARBA" id="ARBA00022428"/>
    </source>
</evidence>
<dbReference type="PANTHER" id="PTHR42916">
    <property type="entry name" value="2-SUCCINYL-5-ENOLPYRUVYL-6-HYDROXY-3-CYCLOHEXENE-1-CARBOXYLATE SYNTHASE"/>
    <property type="match status" value="1"/>
</dbReference>
<comment type="catalytic activity">
    <reaction evidence="7">
        <text>isochorismate + 2-oxoglutarate + H(+) = 5-enolpyruvoyl-6-hydroxy-2-succinyl-cyclohex-3-ene-1-carboxylate + CO2</text>
        <dbReference type="Rhea" id="RHEA:25593"/>
        <dbReference type="ChEBI" id="CHEBI:15378"/>
        <dbReference type="ChEBI" id="CHEBI:16526"/>
        <dbReference type="ChEBI" id="CHEBI:16810"/>
        <dbReference type="ChEBI" id="CHEBI:29780"/>
        <dbReference type="ChEBI" id="CHEBI:58818"/>
        <dbReference type="EC" id="2.2.1.9"/>
    </reaction>
</comment>